<accession>A0A8X6V0M6</accession>
<dbReference type="AlphaFoldDB" id="A0A8X6V0M6"/>
<dbReference type="PANTHER" id="PTHR33327">
    <property type="entry name" value="ENDONUCLEASE"/>
    <property type="match status" value="1"/>
</dbReference>
<protein>
    <recommendedName>
        <fullName evidence="1">DUF7041 domain-containing protein</fullName>
    </recommendedName>
</protein>
<dbReference type="PANTHER" id="PTHR33327:SF3">
    <property type="entry name" value="RNA-DIRECTED DNA POLYMERASE"/>
    <property type="match status" value="1"/>
</dbReference>
<keyword evidence="3" id="KW-1185">Reference proteome</keyword>
<proteinExistence type="predicted"/>
<reference evidence="2" key="1">
    <citation type="submission" date="2020-08" db="EMBL/GenBank/DDBJ databases">
        <title>Multicomponent nature underlies the extraordinary mechanical properties of spider dragline silk.</title>
        <authorList>
            <person name="Kono N."/>
            <person name="Nakamura H."/>
            <person name="Mori M."/>
            <person name="Yoshida Y."/>
            <person name="Ohtoshi R."/>
            <person name="Malay A.D."/>
            <person name="Moran D.A.P."/>
            <person name="Tomita M."/>
            <person name="Numata K."/>
            <person name="Arakawa K."/>
        </authorList>
    </citation>
    <scope>NUCLEOTIDE SEQUENCE</scope>
</reference>
<sequence length="391" mass="45742">MYEDFVQEYTKNEESKNFVEYFVKSYGGRKQKWAYCYRVGCEINTNMKLERWHRELKYEEGGGKALRRLDKSLSLVLRTISKKLMGRMISMERGKLTAKISTIRMRHEKSCKEMQAYTAEELQPTKWIIYKTVVKGINTYEVNKVKDCDCPIRCHKCQICIHSLTCNCVDYAVRFTICKYIHYICQKFPLMVANVSDETVLLVDEDSNRLRREKEKEAILKEKEKSVVHEEPTELVYEQARNLVLPSRGSVQISRISLEETKFHYLVSQLEPKYVENIWDIVNSKSDTKYTDSKNRLLSLFKESENLRIKRLLTGIELGDMKPSQLLQKLKTVATSDISDNLIKTLWLEKLPESIKNILIVSDENLSKLAVMADKISDMTPEQRSLQLENL</sequence>
<dbReference type="Pfam" id="PF23055">
    <property type="entry name" value="DUF7041"/>
    <property type="match status" value="1"/>
</dbReference>
<organism evidence="2 3">
    <name type="scientific">Trichonephila clavipes</name>
    <name type="common">Golden silk orbweaver</name>
    <name type="synonym">Nephila clavipes</name>
    <dbReference type="NCBI Taxonomy" id="2585209"/>
    <lineage>
        <taxon>Eukaryota</taxon>
        <taxon>Metazoa</taxon>
        <taxon>Ecdysozoa</taxon>
        <taxon>Arthropoda</taxon>
        <taxon>Chelicerata</taxon>
        <taxon>Arachnida</taxon>
        <taxon>Araneae</taxon>
        <taxon>Araneomorphae</taxon>
        <taxon>Entelegynae</taxon>
        <taxon>Araneoidea</taxon>
        <taxon>Nephilidae</taxon>
        <taxon>Trichonephila</taxon>
    </lineage>
</organism>
<name>A0A8X6V0M6_TRICX</name>
<comment type="caution">
    <text evidence="2">The sequence shown here is derived from an EMBL/GenBank/DDBJ whole genome shotgun (WGS) entry which is preliminary data.</text>
</comment>
<evidence type="ECO:0000313" key="3">
    <source>
        <dbReference type="Proteomes" id="UP000887159"/>
    </source>
</evidence>
<gene>
    <name evidence="2" type="primary">X975_14697</name>
    <name evidence="2" type="ORF">TNCV_5068101</name>
</gene>
<dbReference type="Proteomes" id="UP000887159">
    <property type="component" value="Unassembled WGS sequence"/>
</dbReference>
<dbReference type="EMBL" id="BMAU01021098">
    <property type="protein sequence ID" value="GFX90423.1"/>
    <property type="molecule type" value="Genomic_DNA"/>
</dbReference>
<evidence type="ECO:0000259" key="1">
    <source>
        <dbReference type="Pfam" id="PF23055"/>
    </source>
</evidence>
<feature type="domain" description="DUF7041" evidence="1">
    <location>
        <begin position="251"/>
        <end position="314"/>
    </location>
</feature>
<dbReference type="InterPro" id="IPR055469">
    <property type="entry name" value="DUF7041"/>
</dbReference>
<evidence type="ECO:0000313" key="2">
    <source>
        <dbReference type="EMBL" id="GFX90423.1"/>
    </source>
</evidence>